<dbReference type="InterPro" id="IPR001387">
    <property type="entry name" value="Cro/C1-type_HTH"/>
</dbReference>
<evidence type="ECO:0000313" key="2">
    <source>
        <dbReference type="Proteomes" id="UP000461506"/>
    </source>
</evidence>
<proteinExistence type="predicted"/>
<dbReference type="AlphaFoldDB" id="A0A844DR19"/>
<comment type="caution">
    <text evidence="1">The sequence shown here is derived from an EMBL/GenBank/DDBJ whole genome shotgun (WGS) entry which is preliminary data.</text>
</comment>
<reference evidence="1 2" key="1">
    <citation type="journal article" date="2019" name="Nat. Med.">
        <title>A library of human gut bacterial isolates paired with longitudinal multiomics data enables mechanistic microbiome research.</title>
        <authorList>
            <person name="Poyet M."/>
            <person name="Groussin M."/>
            <person name="Gibbons S.M."/>
            <person name="Avila-Pacheco J."/>
            <person name="Jiang X."/>
            <person name="Kearney S.M."/>
            <person name="Perrotta A.R."/>
            <person name="Berdy B."/>
            <person name="Zhao S."/>
            <person name="Lieberman T.D."/>
            <person name="Swanson P.K."/>
            <person name="Smith M."/>
            <person name="Roesemann S."/>
            <person name="Alexander J.E."/>
            <person name="Rich S.A."/>
            <person name="Livny J."/>
            <person name="Vlamakis H."/>
            <person name="Clish C."/>
            <person name="Bullock K."/>
            <person name="Deik A."/>
            <person name="Scott J."/>
            <person name="Pierce K.A."/>
            <person name="Xavier R.J."/>
            <person name="Alm E.J."/>
        </authorList>
    </citation>
    <scope>NUCLEOTIDE SEQUENCE [LARGE SCALE GENOMIC DNA]</scope>
    <source>
        <strain evidence="1 2">BIOML-A1</strain>
    </source>
</reference>
<dbReference type="RefSeq" id="WP_154276147.1">
    <property type="nucleotide sequence ID" value="NZ_WKQN01000001.1"/>
</dbReference>
<dbReference type="GO" id="GO:0003677">
    <property type="term" value="F:DNA binding"/>
    <property type="evidence" value="ECO:0007669"/>
    <property type="project" value="InterPro"/>
</dbReference>
<dbReference type="SUPFAM" id="SSF47413">
    <property type="entry name" value="lambda repressor-like DNA-binding domains"/>
    <property type="match status" value="1"/>
</dbReference>
<sequence>MRASDMVRAALAGAGKTQKELAEHMGWTPQNLSGRLKNNSLTFDELSKALHFAGYEVSMSDASGAGLPELGNSTSPTVAQTVDGVRYDTRKAESLCSNKAVMFEDFYVELFEDAAGNYFTVLYQLSGCQHHTITPVSPYIAKQFWERFSRKVG</sequence>
<dbReference type="InterPro" id="IPR010982">
    <property type="entry name" value="Lambda_DNA-bd_dom_sf"/>
</dbReference>
<name>A0A844DR19_9FIRM</name>
<gene>
    <name evidence="1" type="ORF">GKD95_00735</name>
</gene>
<dbReference type="EMBL" id="WKQN01000001">
    <property type="protein sequence ID" value="MSC61895.1"/>
    <property type="molecule type" value="Genomic_DNA"/>
</dbReference>
<organism evidence="1 2">
    <name type="scientific">Faecalibacterium prausnitzii</name>
    <dbReference type="NCBI Taxonomy" id="853"/>
    <lineage>
        <taxon>Bacteria</taxon>
        <taxon>Bacillati</taxon>
        <taxon>Bacillota</taxon>
        <taxon>Clostridia</taxon>
        <taxon>Eubacteriales</taxon>
        <taxon>Oscillospiraceae</taxon>
        <taxon>Faecalibacterium</taxon>
    </lineage>
</organism>
<evidence type="ECO:0000313" key="1">
    <source>
        <dbReference type="EMBL" id="MSC61895.1"/>
    </source>
</evidence>
<dbReference type="CDD" id="cd00093">
    <property type="entry name" value="HTH_XRE"/>
    <property type="match status" value="1"/>
</dbReference>
<dbReference type="Gene3D" id="1.10.260.40">
    <property type="entry name" value="lambda repressor-like DNA-binding domains"/>
    <property type="match status" value="1"/>
</dbReference>
<accession>A0A844DR19</accession>
<dbReference type="Proteomes" id="UP000461506">
    <property type="component" value="Unassembled WGS sequence"/>
</dbReference>
<protein>
    <submittedName>
        <fullName evidence="1">Uncharacterized protein</fullName>
    </submittedName>
</protein>